<feature type="domain" description="Auxiliary Activity family 9 catalytic" evidence="11">
    <location>
        <begin position="21"/>
        <end position="230"/>
    </location>
</feature>
<dbReference type="Pfam" id="PF03443">
    <property type="entry name" value="AA9"/>
    <property type="match status" value="1"/>
</dbReference>
<feature type="chain" id="PRO_5034212951" description="AA9 family lytic polysaccharide monooxygenase" evidence="10">
    <location>
        <begin position="21"/>
        <end position="651"/>
    </location>
</feature>
<gene>
    <name evidence="12" type="ORF">D9756_004868</name>
</gene>
<keyword evidence="2 8" id="KW-0964">Secreted</keyword>
<dbReference type="PANTHER" id="PTHR33353:SF17">
    <property type="entry name" value="ENDO-BETA-1,4-GLUCANASE D"/>
    <property type="match status" value="1"/>
</dbReference>
<organism evidence="12 13">
    <name type="scientific">Leucocoprinus leucothites</name>
    <dbReference type="NCBI Taxonomy" id="201217"/>
    <lineage>
        <taxon>Eukaryota</taxon>
        <taxon>Fungi</taxon>
        <taxon>Dikarya</taxon>
        <taxon>Basidiomycota</taxon>
        <taxon>Agaricomycotina</taxon>
        <taxon>Agaricomycetes</taxon>
        <taxon>Agaricomycetidae</taxon>
        <taxon>Agaricales</taxon>
        <taxon>Agaricineae</taxon>
        <taxon>Agaricaceae</taxon>
        <taxon>Leucocoprinus</taxon>
    </lineage>
</organism>
<dbReference type="EMBL" id="JAACJO010000003">
    <property type="protein sequence ID" value="KAF5360690.1"/>
    <property type="molecule type" value="Genomic_DNA"/>
</dbReference>
<evidence type="ECO:0000313" key="13">
    <source>
        <dbReference type="Proteomes" id="UP000559027"/>
    </source>
</evidence>
<dbReference type="EC" id="1.14.99.56" evidence="8"/>
<comment type="function">
    <text evidence="8">Lytic polysaccharide monooxygenase (LMPO) that depolymerizes crystalline and amorphous polysaccharides via the oxidation of scissile alpha- or beta-(1-4)-glycosidic bonds, yielding C1 and/or C4 oxidation products. Catalysis by LPMOs requires the reduction of the active-site copper from Cu(II) to Cu(I) by a reducing agent and H(2)O(2) or O(2) as a cosubstrate.</text>
</comment>
<dbReference type="GO" id="GO:0030248">
    <property type="term" value="F:cellulose binding"/>
    <property type="evidence" value="ECO:0007669"/>
    <property type="project" value="UniProtKB-UniRule"/>
</dbReference>
<dbReference type="GO" id="GO:0008810">
    <property type="term" value="F:cellulase activity"/>
    <property type="evidence" value="ECO:0007669"/>
    <property type="project" value="UniProtKB-UniRule"/>
</dbReference>
<comment type="similarity">
    <text evidence="7">Belongs to the polysaccharide monooxygenase AA9 family.</text>
</comment>
<evidence type="ECO:0000256" key="3">
    <source>
        <dbReference type="ARBA" id="ARBA00023001"/>
    </source>
</evidence>
<keyword evidence="4 8" id="KW-1015">Disulfide bond</keyword>
<keyword evidence="10" id="KW-0732">Signal</keyword>
<dbReference type="Proteomes" id="UP000559027">
    <property type="component" value="Unassembled WGS sequence"/>
</dbReference>
<evidence type="ECO:0000256" key="9">
    <source>
        <dbReference type="SAM" id="MobiDB-lite"/>
    </source>
</evidence>
<evidence type="ECO:0000256" key="10">
    <source>
        <dbReference type="SAM" id="SignalP"/>
    </source>
</evidence>
<protein>
    <recommendedName>
        <fullName evidence="8">AA9 family lytic polysaccharide monooxygenase</fullName>
        <ecNumber evidence="8">1.14.99.56</ecNumber>
    </recommendedName>
    <alternativeName>
        <fullName evidence="8">Endo-beta-1,4-glucanase</fullName>
    </alternativeName>
    <alternativeName>
        <fullName evidence="8">Glycosyl hydrolase 61 family protein</fullName>
    </alternativeName>
</protein>
<sequence>MKYSLALPSIAAWLVSSASAHSIFQELYVNGVDQGHMAGIRVPDYDGPIMDVTSNDIICNGGINPYHQPVSQKVITVPAGAQVTAEWHHTLSGADPSDPADPIDASHHGPILAYLAKVPDALQTDVTGLQWFKIYEDGYTSGTWAVDKLIRNKGKVDFSIPSCIPAGQYLLRVELIALHAAGSYPGAQFYMECAQLEITGGGSASPATVSFPGAYHGSDPGITINIYTNLPKYTIPGPPVFSCNGGGGGGGSTTGVPPTSTTTTHSPPPSSTTTTSTPPPSTTTTPPSTGTIAQYGQCGGIGKWMKTPPDVPKAITLLEVSEGWSKYVGLHGSYLLYLRLSRHPNPESFVWYNLEGTDGDKSSLNLVFKHDIIRPLDTSFPNSTGVHQAISYLFDHATGVLRVASVSPDNSIVFVTSVDAAKSFNKTVQAFRVFLWQPGNSVYQGLKLVAVVCFTPRKKPFKLKFQTTAKRQSQNQSSADRYTGDPANYRTQCAATKYHFIQCYDGFVIDVYDLPDLSEWTSRSLEFTKELPSIDLQPAFSGQLPRRFVDVYVFPSSSPTGIVVVVGGDYEDMERGKHYQISLMTLDTERNELRTVVGKSSMDAVAVQADPRITLTCAPEILCAAGIVVTRTTTRHQYNRVAAARDKKAGT</sequence>
<feature type="compositionally biased region" description="Low complexity" evidence="9">
    <location>
        <begin position="254"/>
        <end position="291"/>
    </location>
</feature>
<evidence type="ECO:0000256" key="2">
    <source>
        <dbReference type="ARBA" id="ARBA00022525"/>
    </source>
</evidence>
<comment type="catalytic activity">
    <reaction evidence="8">
        <text>[(1-&gt;4)-beta-D-glucosyl]n+m + reduced acceptor + O2 = 4-dehydro-beta-D-glucosyl-[(1-&gt;4)-beta-D-glucosyl]n-1 + [(1-&gt;4)-beta-D-glucosyl]m + acceptor + H2O.</text>
        <dbReference type="EC" id="1.14.99.56"/>
    </reaction>
</comment>
<comment type="subcellular location">
    <subcellularLocation>
        <location evidence="1 8">Secreted</location>
    </subcellularLocation>
</comment>
<dbReference type="OrthoDB" id="2525337at2759"/>
<reference evidence="12 13" key="1">
    <citation type="journal article" date="2020" name="ISME J.">
        <title>Uncovering the hidden diversity of litter-decomposition mechanisms in mushroom-forming fungi.</title>
        <authorList>
            <person name="Floudas D."/>
            <person name="Bentzer J."/>
            <person name="Ahren D."/>
            <person name="Johansson T."/>
            <person name="Persson P."/>
            <person name="Tunlid A."/>
        </authorList>
    </citation>
    <scope>NUCLEOTIDE SEQUENCE [LARGE SCALE GENOMIC DNA]</scope>
    <source>
        <strain evidence="12 13">CBS 146.42</strain>
    </source>
</reference>
<evidence type="ECO:0000256" key="6">
    <source>
        <dbReference type="ARBA" id="ARBA00023326"/>
    </source>
</evidence>
<dbReference type="GO" id="GO:0005576">
    <property type="term" value="C:extracellular region"/>
    <property type="evidence" value="ECO:0007669"/>
    <property type="project" value="UniProtKB-SubCell"/>
</dbReference>
<feature type="signal peptide" evidence="10">
    <location>
        <begin position="1"/>
        <end position="20"/>
    </location>
</feature>
<evidence type="ECO:0000259" key="11">
    <source>
        <dbReference type="Pfam" id="PF03443"/>
    </source>
</evidence>
<dbReference type="PANTHER" id="PTHR33353">
    <property type="entry name" value="PUTATIVE (AFU_ORTHOLOGUE AFUA_1G12560)-RELATED"/>
    <property type="match status" value="1"/>
</dbReference>
<comment type="caution">
    <text evidence="12">The sequence shown here is derived from an EMBL/GenBank/DDBJ whole genome shotgun (WGS) entry which is preliminary data.</text>
</comment>
<evidence type="ECO:0000256" key="4">
    <source>
        <dbReference type="ARBA" id="ARBA00023157"/>
    </source>
</evidence>
<name>A0A8H5G9F6_9AGAR</name>
<dbReference type="InterPro" id="IPR005103">
    <property type="entry name" value="AA9_LPMO"/>
</dbReference>
<evidence type="ECO:0000256" key="5">
    <source>
        <dbReference type="ARBA" id="ARBA00023277"/>
    </source>
</evidence>
<feature type="compositionally biased region" description="Gly residues" evidence="9">
    <location>
        <begin position="244"/>
        <end position="253"/>
    </location>
</feature>
<evidence type="ECO:0000256" key="1">
    <source>
        <dbReference type="ARBA" id="ARBA00004613"/>
    </source>
</evidence>
<keyword evidence="13" id="KW-1185">Reference proteome</keyword>
<evidence type="ECO:0000313" key="12">
    <source>
        <dbReference type="EMBL" id="KAF5360690.1"/>
    </source>
</evidence>
<dbReference type="Gene3D" id="2.70.50.70">
    <property type="match status" value="1"/>
</dbReference>
<keyword evidence="6 8" id="KW-0624">Polysaccharide degradation</keyword>
<dbReference type="CDD" id="cd21175">
    <property type="entry name" value="LPMO_AA9"/>
    <property type="match status" value="1"/>
</dbReference>
<keyword evidence="3 8" id="KW-0136">Cellulose degradation</keyword>
<accession>A0A8H5G9F6</accession>
<evidence type="ECO:0000256" key="7">
    <source>
        <dbReference type="ARBA" id="ARBA00044502"/>
    </source>
</evidence>
<keyword evidence="5 8" id="KW-0119">Carbohydrate metabolism</keyword>
<feature type="region of interest" description="Disordered" evidence="9">
    <location>
        <begin position="244"/>
        <end position="292"/>
    </location>
</feature>
<comment type="domain">
    <text evidence="8">Has a modular structure: an endo-beta-1,4-glucanase catalytic module at the N-terminus, a linker rich in serines and threonines, and a C-terminal carbohydrate-binding module (CBM).</text>
</comment>
<proteinExistence type="inferred from homology"/>
<dbReference type="AlphaFoldDB" id="A0A8H5G9F6"/>
<dbReference type="GO" id="GO:0030245">
    <property type="term" value="P:cellulose catabolic process"/>
    <property type="evidence" value="ECO:0007669"/>
    <property type="project" value="UniProtKB-UniRule"/>
</dbReference>
<dbReference type="InterPro" id="IPR049892">
    <property type="entry name" value="AA9"/>
</dbReference>
<evidence type="ECO:0000256" key="8">
    <source>
        <dbReference type="RuleBase" id="RU368122"/>
    </source>
</evidence>